<dbReference type="GO" id="GO:0005737">
    <property type="term" value="C:cytoplasm"/>
    <property type="evidence" value="ECO:0007669"/>
    <property type="project" value="UniProtKB-SubCell"/>
</dbReference>
<feature type="domain" description="HTH marR-type" evidence="6">
    <location>
        <begin position="19"/>
        <end position="155"/>
    </location>
</feature>
<reference evidence="7 8" key="1">
    <citation type="submission" date="2017-05" db="EMBL/GenBank/DDBJ databases">
        <title>Genomic insights into alkan degradation activity of Oleiphilus messinensis.</title>
        <authorList>
            <person name="Kozyavkin S.A."/>
            <person name="Slesarev A.I."/>
            <person name="Golyshin P.N."/>
            <person name="Korzhenkov A."/>
            <person name="Golyshina O.N."/>
            <person name="Toshchakov S.V."/>
        </authorList>
    </citation>
    <scope>NUCLEOTIDE SEQUENCE [LARGE SCALE GENOMIC DNA]</scope>
    <source>
        <strain evidence="7 8">ME102</strain>
    </source>
</reference>
<dbReference type="SMART" id="SM00347">
    <property type="entry name" value="HTH_MARR"/>
    <property type="match status" value="1"/>
</dbReference>
<sequence length="161" mass="18115">MTMNLPGQNNSAENPLALDNQLCFALYSAQRAMTALYRPFLAKLGITYPQYLVMLVLWEHHFSPHDSALSVKAMGERLYLDSGTLTPLLKRLESLQLLGRQRDSGDERVVNLVLTERGLKLREEAREIPQQMMCLTGATPESVTAIRGLIQMLNQQLRSTA</sequence>
<evidence type="ECO:0000256" key="2">
    <source>
        <dbReference type="ARBA" id="ARBA00022490"/>
    </source>
</evidence>
<dbReference type="PROSITE" id="PS50995">
    <property type="entry name" value="HTH_MARR_2"/>
    <property type="match status" value="1"/>
</dbReference>
<keyword evidence="2" id="KW-0963">Cytoplasm</keyword>
<evidence type="ECO:0000259" key="6">
    <source>
        <dbReference type="PROSITE" id="PS50995"/>
    </source>
</evidence>
<dbReference type="GO" id="GO:0003700">
    <property type="term" value="F:DNA-binding transcription factor activity"/>
    <property type="evidence" value="ECO:0007669"/>
    <property type="project" value="InterPro"/>
</dbReference>
<comment type="subcellular location">
    <subcellularLocation>
        <location evidence="1">Cytoplasm</location>
    </subcellularLocation>
</comment>
<dbReference type="KEGG" id="ome:OLMES_2284"/>
<dbReference type="FunFam" id="1.10.10.10:FF:000163">
    <property type="entry name" value="MarR family transcriptional regulator"/>
    <property type="match status" value="1"/>
</dbReference>
<evidence type="ECO:0000256" key="5">
    <source>
        <dbReference type="ARBA" id="ARBA00023163"/>
    </source>
</evidence>
<evidence type="ECO:0000256" key="1">
    <source>
        <dbReference type="ARBA" id="ARBA00004496"/>
    </source>
</evidence>
<evidence type="ECO:0000313" key="7">
    <source>
        <dbReference type="EMBL" id="ARU56347.1"/>
    </source>
</evidence>
<dbReference type="SUPFAM" id="SSF46785">
    <property type="entry name" value="Winged helix' DNA-binding domain"/>
    <property type="match status" value="1"/>
</dbReference>
<dbReference type="InterPro" id="IPR055166">
    <property type="entry name" value="Transc_reg_Sar_Rot_HTH"/>
</dbReference>
<dbReference type="InterPro" id="IPR036390">
    <property type="entry name" value="WH_DNA-bd_sf"/>
</dbReference>
<dbReference type="InterPro" id="IPR000835">
    <property type="entry name" value="HTH_MarR-typ"/>
</dbReference>
<proteinExistence type="predicted"/>
<gene>
    <name evidence="7" type="ORF">OLMES_2284</name>
</gene>
<evidence type="ECO:0000256" key="3">
    <source>
        <dbReference type="ARBA" id="ARBA00023015"/>
    </source>
</evidence>
<dbReference type="EMBL" id="CP021425">
    <property type="protein sequence ID" value="ARU56347.1"/>
    <property type="molecule type" value="Genomic_DNA"/>
</dbReference>
<protein>
    <submittedName>
        <fullName evidence="7">Organic hydroperoxide resistance transcriptional regulator</fullName>
    </submittedName>
</protein>
<dbReference type="RefSeq" id="WP_198343303.1">
    <property type="nucleotide sequence ID" value="NZ_CP021425.1"/>
</dbReference>
<dbReference type="GO" id="GO:0006950">
    <property type="term" value="P:response to stress"/>
    <property type="evidence" value="ECO:0007669"/>
    <property type="project" value="TreeGrafter"/>
</dbReference>
<keyword evidence="3" id="KW-0805">Transcription regulation</keyword>
<keyword evidence="4" id="KW-0238">DNA-binding</keyword>
<dbReference type="Pfam" id="PF22381">
    <property type="entry name" value="Staph_reg_Sar_Rot"/>
    <property type="match status" value="1"/>
</dbReference>
<name>A0A1Y0I765_9GAMM</name>
<evidence type="ECO:0000313" key="8">
    <source>
        <dbReference type="Proteomes" id="UP000196027"/>
    </source>
</evidence>
<keyword evidence="5" id="KW-0804">Transcription</keyword>
<dbReference type="PANTHER" id="PTHR33164">
    <property type="entry name" value="TRANSCRIPTIONAL REGULATOR, MARR FAMILY"/>
    <property type="match status" value="1"/>
</dbReference>
<dbReference type="GO" id="GO:0003677">
    <property type="term" value="F:DNA binding"/>
    <property type="evidence" value="ECO:0007669"/>
    <property type="project" value="UniProtKB-KW"/>
</dbReference>
<dbReference type="InterPro" id="IPR039422">
    <property type="entry name" value="MarR/SlyA-like"/>
</dbReference>
<dbReference type="AlphaFoldDB" id="A0A1Y0I765"/>
<dbReference type="Proteomes" id="UP000196027">
    <property type="component" value="Chromosome"/>
</dbReference>
<dbReference type="InterPro" id="IPR036388">
    <property type="entry name" value="WH-like_DNA-bd_sf"/>
</dbReference>
<organism evidence="7 8">
    <name type="scientific">Oleiphilus messinensis</name>
    <dbReference type="NCBI Taxonomy" id="141451"/>
    <lineage>
        <taxon>Bacteria</taxon>
        <taxon>Pseudomonadati</taxon>
        <taxon>Pseudomonadota</taxon>
        <taxon>Gammaproteobacteria</taxon>
        <taxon>Oceanospirillales</taxon>
        <taxon>Oleiphilaceae</taxon>
        <taxon>Oleiphilus</taxon>
    </lineage>
</organism>
<accession>A0A1Y0I765</accession>
<evidence type="ECO:0000256" key="4">
    <source>
        <dbReference type="ARBA" id="ARBA00023125"/>
    </source>
</evidence>
<dbReference type="PANTHER" id="PTHR33164:SF5">
    <property type="entry name" value="ORGANIC HYDROPEROXIDE RESISTANCE TRANSCRIPTIONAL REGULATOR"/>
    <property type="match status" value="1"/>
</dbReference>
<dbReference type="Gene3D" id="1.10.10.10">
    <property type="entry name" value="Winged helix-like DNA-binding domain superfamily/Winged helix DNA-binding domain"/>
    <property type="match status" value="1"/>
</dbReference>
<keyword evidence="8" id="KW-1185">Reference proteome</keyword>